<geneLocation type="mitochondrion" evidence="2"/>
<reference evidence="2" key="1">
    <citation type="submission" date="2017-03" db="EMBL/GenBank/DDBJ databases">
        <title>The mitochondrial genome of the carnivorous plant Utricularia reniformis (Lentibulariaceae): structure, comparative analysis and evolutionary landmarks.</title>
        <authorList>
            <person name="Silva S.R."/>
            <person name="Alvarenga D.O."/>
            <person name="Michael T.P."/>
            <person name="Miranda V.F.O."/>
            <person name="Varani A.M."/>
        </authorList>
    </citation>
    <scope>NUCLEOTIDE SEQUENCE</scope>
</reference>
<feature type="region of interest" description="Disordered" evidence="1">
    <location>
        <begin position="1"/>
        <end position="44"/>
    </location>
</feature>
<name>A0A1Y0B2S1_9LAMI</name>
<keyword evidence="2" id="KW-0496">Mitochondrion</keyword>
<dbReference type="AlphaFoldDB" id="A0A1Y0B2S1"/>
<proteinExistence type="predicted"/>
<protein>
    <submittedName>
        <fullName evidence="2">Uncharacterized protein</fullName>
    </submittedName>
</protein>
<feature type="compositionally biased region" description="Polar residues" evidence="1">
    <location>
        <begin position="20"/>
        <end position="31"/>
    </location>
</feature>
<accession>A0A1Y0B2S1</accession>
<dbReference type="EMBL" id="KY774314">
    <property type="protein sequence ID" value="ART31688.1"/>
    <property type="molecule type" value="Genomic_DNA"/>
</dbReference>
<organism evidence="2">
    <name type="scientific">Utricularia reniformis</name>
    <dbReference type="NCBI Taxonomy" id="192314"/>
    <lineage>
        <taxon>Eukaryota</taxon>
        <taxon>Viridiplantae</taxon>
        <taxon>Streptophyta</taxon>
        <taxon>Embryophyta</taxon>
        <taxon>Tracheophyta</taxon>
        <taxon>Spermatophyta</taxon>
        <taxon>Magnoliopsida</taxon>
        <taxon>eudicotyledons</taxon>
        <taxon>Gunneridae</taxon>
        <taxon>Pentapetalae</taxon>
        <taxon>asterids</taxon>
        <taxon>lamiids</taxon>
        <taxon>Lamiales</taxon>
        <taxon>Lentibulariaceae</taxon>
        <taxon>Utricularia</taxon>
    </lineage>
</organism>
<gene>
    <name evidence="2" type="ORF">AEK19_MT1497</name>
</gene>
<evidence type="ECO:0000256" key="1">
    <source>
        <dbReference type="SAM" id="MobiDB-lite"/>
    </source>
</evidence>
<evidence type="ECO:0000313" key="2">
    <source>
        <dbReference type="EMBL" id="ART31688.1"/>
    </source>
</evidence>
<feature type="compositionally biased region" description="Polar residues" evidence="1">
    <location>
        <begin position="1"/>
        <end position="12"/>
    </location>
</feature>
<sequence length="44" mass="4626">MLAQLTSPNTQAAPAAQGTKPPSTTPAQNQPAVPEPVDHYEKEI</sequence>